<evidence type="ECO:0000313" key="2">
    <source>
        <dbReference type="EMBL" id="CUP71823.1"/>
    </source>
</evidence>
<dbReference type="Pfam" id="PF14296">
    <property type="entry name" value="O-ag_pol_Wzy"/>
    <property type="match status" value="1"/>
</dbReference>
<feature type="transmembrane region" description="Helical" evidence="1">
    <location>
        <begin position="237"/>
        <end position="252"/>
    </location>
</feature>
<dbReference type="RefSeq" id="WP_055300239.1">
    <property type="nucleotide sequence ID" value="NZ_BAABZI010000001.1"/>
</dbReference>
<dbReference type="Proteomes" id="UP001162960">
    <property type="component" value="Chromosome"/>
</dbReference>
<feature type="transmembrane region" description="Helical" evidence="1">
    <location>
        <begin position="120"/>
        <end position="137"/>
    </location>
</feature>
<dbReference type="GO" id="GO:0016874">
    <property type="term" value="F:ligase activity"/>
    <property type="evidence" value="ECO:0007669"/>
    <property type="project" value="UniProtKB-KW"/>
</dbReference>
<evidence type="ECO:0000256" key="1">
    <source>
        <dbReference type="SAM" id="Phobius"/>
    </source>
</evidence>
<name>A0A0P0F6I6_BACT4</name>
<dbReference type="KEGG" id="btho:Btheta7330_02990"/>
<dbReference type="Proteomes" id="UP000095576">
    <property type="component" value="Unassembled WGS sequence"/>
</dbReference>
<reference evidence="3" key="2">
    <citation type="submission" date="2021-06" db="EMBL/GenBank/DDBJ databases">
        <title>Interrogation of the integrated mobile genetic elements in gut-associated Bacteroides with a consensus prediction approach.</title>
        <authorList>
            <person name="Campbell D.E."/>
            <person name="Leigh J.R."/>
            <person name="Kim T."/>
            <person name="England W."/>
            <person name="Whitaker R.J."/>
            <person name="Degnan P.H."/>
        </authorList>
    </citation>
    <scope>NUCLEOTIDE SEQUENCE</scope>
    <source>
        <strain evidence="3">VPI-3443</strain>
    </source>
</reference>
<dbReference type="EMBL" id="CP083685">
    <property type="protein sequence ID" value="UYU93090.1"/>
    <property type="molecule type" value="Genomic_DNA"/>
</dbReference>
<protein>
    <submittedName>
        <fullName evidence="2">Lipid A core-O-antigen ligase and related enzymes</fullName>
    </submittedName>
    <submittedName>
        <fullName evidence="3">O-antigen polysaccharide polymerase Wzy</fullName>
    </submittedName>
</protein>
<dbReference type="EMBL" id="CZAP01000011">
    <property type="protein sequence ID" value="CUP71823.1"/>
    <property type="molecule type" value="Genomic_DNA"/>
</dbReference>
<dbReference type="InterPro" id="IPR029468">
    <property type="entry name" value="O-ag_pol_Wzy"/>
</dbReference>
<feature type="transmembrane region" description="Helical" evidence="1">
    <location>
        <begin position="427"/>
        <end position="446"/>
    </location>
</feature>
<feature type="transmembrane region" description="Helical" evidence="1">
    <location>
        <begin position="42"/>
        <end position="62"/>
    </location>
</feature>
<keyword evidence="2" id="KW-0436">Ligase</keyword>
<feature type="transmembrane region" description="Helical" evidence="1">
    <location>
        <begin position="394"/>
        <end position="415"/>
    </location>
</feature>
<feature type="transmembrane region" description="Helical" evidence="1">
    <location>
        <begin position="158"/>
        <end position="178"/>
    </location>
</feature>
<feature type="transmembrane region" description="Helical" evidence="1">
    <location>
        <begin position="452"/>
        <end position="471"/>
    </location>
</feature>
<keyword evidence="1" id="KW-0472">Membrane</keyword>
<dbReference type="NCBIfam" id="TIGR04370">
    <property type="entry name" value="glyco_rpt_poly"/>
    <property type="match status" value="1"/>
</dbReference>
<keyword evidence="1" id="KW-0812">Transmembrane</keyword>
<feature type="transmembrane region" description="Helical" evidence="1">
    <location>
        <begin position="280"/>
        <end position="297"/>
    </location>
</feature>
<feature type="transmembrane region" description="Helical" evidence="1">
    <location>
        <begin position="69"/>
        <end position="87"/>
    </location>
</feature>
<sequence length="477" mass="54030">MKQEHNYLTTKNSKVFPSILVIFLLIYVVEYVAVVAFNESPFSHPAMMDVSIAIVCSFWYLVRYRRDKLLCFELMFLPIFIIGSFYSDIVLSTLNFSIDGVGGAFRNAIIDTTIVNKSRLVQMITLFVFMLGCIIGHKQEREASSTWILPNEYLRVNYGAIIKILVILLLAEVLKNYLNGNFSTWFSYGSGVADNERNQGLGHIDSLCLLSTVVEFTRLASLGVASARQFLSKVNRLYLLEIIIVSLLLILSGNRNEMLLICLPVVVAYSIFVKQIPNKYILLGLALGLVVMVYSGLTRQGDTISMSDIDLYSITRDFSLVQINCDYLVKYTDDGHLHLFSTLPASLLGGIPYLGPVIFNALGLDLTSQSTYITTEGLAAWEGTGLGTSLVGDLYYNAKLPFVIVFMSLFGYAISRMHIRFLVERRYSLLYVLIYLYIVSNAVYFVRQQWDFPISRIMYCFIILVVLYKIFNKPHLI</sequence>
<dbReference type="PATRIC" id="fig|818.23.peg.3080"/>
<proteinExistence type="predicted"/>
<gene>
    <name evidence="3" type="primary">wzy</name>
    <name evidence="2" type="ORF">ERS852511_02982</name>
    <name evidence="3" type="ORF">KQP74_10710</name>
</gene>
<evidence type="ECO:0000313" key="4">
    <source>
        <dbReference type="Proteomes" id="UP000095576"/>
    </source>
</evidence>
<evidence type="ECO:0000313" key="3">
    <source>
        <dbReference type="EMBL" id="UYU93090.1"/>
    </source>
</evidence>
<feature type="transmembrane region" description="Helical" evidence="1">
    <location>
        <begin position="15"/>
        <end position="36"/>
    </location>
</feature>
<accession>A0A0P0F6I6</accession>
<feature type="transmembrane region" description="Helical" evidence="1">
    <location>
        <begin position="258"/>
        <end position="273"/>
    </location>
</feature>
<reference evidence="2 4" key="1">
    <citation type="submission" date="2015-09" db="EMBL/GenBank/DDBJ databases">
        <authorList>
            <consortium name="Pathogen Informatics"/>
        </authorList>
    </citation>
    <scope>NUCLEOTIDE SEQUENCE [LARGE SCALE GENOMIC DNA]</scope>
    <source>
        <strain evidence="2 4">2789STDY5834899</strain>
    </source>
</reference>
<keyword evidence="1" id="KW-1133">Transmembrane helix</keyword>
<organism evidence="2 4">
    <name type="scientific">Bacteroides thetaiotaomicron</name>
    <dbReference type="NCBI Taxonomy" id="818"/>
    <lineage>
        <taxon>Bacteria</taxon>
        <taxon>Pseudomonadati</taxon>
        <taxon>Bacteroidota</taxon>
        <taxon>Bacteroidia</taxon>
        <taxon>Bacteroidales</taxon>
        <taxon>Bacteroidaceae</taxon>
        <taxon>Bacteroides</taxon>
    </lineage>
</organism>
<dbReference type="AlphaFoldDB" id="A0A0P0F6I6"/>